<reference evidence="1" key="1">
    <citation type="submission" date="2021-08" db="EMBL/GenBank/DDBJ databases">
        <title>The first chromosome-level gecko genome reveals the dynamic sex chromosomes of Neotropical dwarf geckos (Sphaerodactylidae: Sphaerodactylus).</title>
        <authorList>
            <person name="Pinto B.J."/>
            <person name="Keating S.E."/>
            <person name="Gamble T."/>
        </authorList>
    </citation>
    <scope>NUCLEOTIDE SEQUENCE</scope>
    <source>
        <strain evidence="1">TG3544</strain>
    </source>
</reference>
<accession>A0ACB8F2Z7</accession>
<dbReference type="EMBL" id="CM037618">
    <property type="protein sequence ID" value="KAH7999514.1"/>
    <property type="molecule type" value="Genomic_DNA"/>
</dbReference>
<evidence type="ECO:0000313" key="2">
    <source>
        <dbReference type="Proteomes" id="UP000827872"/>
    </source>
</evidence>
<protein>
    <submittedName>
        <fullName evidence="1">Uncharacterized protein</fullName>
    </submittedName>
</protein>
<keyword evidence="2" id="KW-1185">Reference proteome</keyword>
<evidence type="ECO:0000313" key="1">
    <source>
        <dbReference type="EMBL" id="KAH7999514.1"/>
    </source>
</evidence>
<dbReference type="Proteomes" id="UP000827872">
    <property type="component" value="Linkage Group LG05"/>
</dbReference>
<gene>
    <name evidence="1" type="ORF">K3G42_013570</name>
</gene>
<sequence length="70" mass="7678">MLFKGEKNTWAASKRSRACGVGSVLFLAYQIPGAYLDNCAEEGRTLGQDKTSGSERKLVLDRVEPQGERS</sequence>
<organism evidence="1 2">
    <name type="scientific">Sphaerodactylus townsendi</name>
    <dbReference type="NCBI Taxonomy" id="933632"/>
    <lineage>
        <taxon>Eukaryota</taxon>
        <taxon>Metazoa</taxon>
        <taxon>Chordata</taxon>
        <taxon>Craniata</taxon>
        <taxon>Vertebrata</taxon>
        <taxon>Euteleostomi</taxon>
        <taxon>Lepidosauria</taxon>
        <taxon>Squamata</taxon>
        <taxon>Bifurcata</taxon>
        <taxon>Gekkota</taxon>
        <taxon>Sphaerodactylidae</taxon>
        <taxon>Sphaerodactylus</taxon>
    </lineage>
</organism>
<comment type="caution">
    <text evidence="1">The sequence shown here is derived from an EMBL/GenBank/DDBJ whole genome shotgun (WGS) entry which is preliminary data.</text>
</comment>
<proteinExistence type="predicted"/>
<name>A0ACB8F2Z7_9SAUR</name>